<dbReference type="FunFam" id="3.30.70.360:FF:000004">
    <property type="entry name" value="Peptidase M20 domain-containing protein 2"/>
    <property type="match status" value="1"/>
</dbReference>
<evidence type="ECO:0000259" key="2">
    <source>
        <dbReference type="Pfam" id="PF07687"/>
    </source>
</evidence>
<dbReference type="InterPro" id="IPR017144">
    <property type="entry name" value="Xaa-Arg_dipeptidase"/>
</dbReference>
<dbReference type="Gene3D" id="3.30.70.360">
    <property type="match status" value="1"/>
</dbReference>
<comment type="caution">
    <text evidence="3">The sequence shown here is derived from an EMBL/GenBank/DDBJ whole genome shotgun (WGS) entry which is preliminary data.</text>
</comment>
<dbReference type="InterPro" id="IPR052030">
    <property type="entry name" value="Peptidase_M20/M20A_hydrolases"/>
</dbReference>
<dbReference type="OrthoDB" id="9781032at2"/>
<dbReference type="Pfam" id="PF07687">
    <property type="entry name" value="M20_dimer"/>
    <property type="match status" value="1"/>
</dbReference>
<accession>A0A3A1QUV0</accession>
<dbReference type="GO" id="GO:0016805">
    <property type="term" value="F:dipeptidase activity"/>
    <property type="evidence" value="ECO:0007669"/>
    <property type="project" value="InterPro"/>
</dbReference>
<dbReference type="AlphaFoldDB" id="A0A3A1QUV0"/>
<keyword evidence="4" id="KW-1185">Reference proteome</keyword>
<dbReference type="InterPro" id="IPR036264">
    <property type="entry name" value="Bact_exopeptidase_dim_dom"/>
</dbReference>
<organism evidence="3 4">
    <name type="scientific">Bacillus salacetis</name>
    <dbReference type="NCBI Taxonomy" id="2315464"/>
    <lineage>
        <taxon>Bacteria</taxon>
        <taxon>Bacillati</taxon>
        <taxon>Bacillota</taxon>
        <taxon>Bacilli</taxon>
        <taxon>Bacillales</taxon>
        <taxon>Bacillaceae</taxon>
        <taxon>Bacillus</taxon>
    </lineage>
</organism>
<dbReference type="GO" id="GO:0046657">
    <property type="term" value="P:folic acid catabolic process"/>
    <property type="evidence" value="ECO:0007669"/>
    <property type="project" value="TreeGrafter"/>
</dbReference>
<evidence type="ECO:0000256" key="1">
    <source>
        <dbReference type="PIRNR" id="PIRNR037226"/>
    </source>
</evidence>
<dbReference type="SUPFAM" id="SSF53187">
    <property type="entry name" value="Zn-dependent exopeptidases"/>
    <property type="match status" value="1"/>
</dbReference>
<feature type="domain" description="Peptidase M20 dimerisation" evidence="2">
    <location>
        <begin position="173"/>
        <end position="263"/>
    </location>
</feature>
<dbReference type="PIRSF" id="PIRSF037226">
    <property type="entry name" value="Amidohydrolase_ACY1L2_prd"/>
    <property type="match status" value="1"/>
</dbReference>
<dbReference type="Pfam" id="PF01546">
    <property type="entry name" value="Peptidase_M20"/>
    <property type="match status" value="1"/>
</dbReference>
<dbReference type="InterPro" id="IPR002933">
    <property type="entry name" value="Peptidase_M20"/>
</dbReference>
<comment type="similarity">
    <text evidence="1">Belongs to the peptidase M20A family.</text>
</comment>
<reference evidence="3 4" key="1">
    <citation type="submission" date="2018-09" db="EMBL/GenBank/DDBJ databases">
        <title>Bacillus saliacetes sp. nov., isolated from Thai shrimp paste (Ka-pi).</title>
        <authorList>
            <person name="Daroonpunt R."/>
            <person name="Tanasupawat S."/>
            <person name="Yiamsombut S."/>
        </authorList>
    </citation>
    <scope>NUCLEOTIDE SEQUENCE [LARGE SCALE GENOMIC DNA]</scope>
    <source>
        <strain evidence="3 4">SKP7-4</strain>
    </source>
</reference>
<dbReference type="InterPro" id="IPR017439">
    <property type="entry name" value="Amidohydrolase"/>
</dbReference>
<evidence type="ECO:0000313" key="4">
    <source>
        <dbReference type="Proteomes" id="UP000265801"/>
    </source>
</evidence>
<dbReference type="PANTHER" id="PTHR30575:SF0">
    <property type="entry name" value="XAA-ARG DIPEPTIDASE"/>
    <property type="match status" value="1"/>
</dbReference>
<dbReference type="Gene3D" id="3.40.630.10">
    <property type="entry name" value="Zn peptidases"/>
    <property type="match status" value="1"/>
</dbReference>
<dbReference type="SUPFAM" id="SSF55031">
    <property type="entry name" value="Bacterial exopeptidase dimerisation domain"/>
    <property type="match status" value="1"/>
</dbReference>
<evidence type="ECO:0000313" key="3">
    <source>
        <dbReference type="EMBL" id="RIW31840.1"/>
    </source>
</evidence>
<gene>
    <name evidence="3" type="ORF">D3H55_14550</name>
</gene>
<dbReference type="GO" id="GO:0071713">
    <property type="term" value="F:para-aminobenzoyl-glutamate hydrolase activity"/>
    <property type="evidence" value="ECO:0007669"/>
    <property type="project" value="TreeGrafter"/>
</dbReference>
<dbReference type="GO" id="GO:0005737">
    <property type="term" value="C:cytoplasm"/>
    <property type="evidence" value="ECO:0007669"/>
    <property type="project" value="TreeGrafter"/>
</dbReference>
<dbReference type="CDD" id="cd05672">
    <property type="entry name" value="M20_ACY1L2-like"/>
    <property type="match status" value="1"/>
</dbReference>
<protein>
    <recommendedName>
        <fullName evidence="1">Peptidase M20 domain-containing protein 2</fullName>
    </recommendedName>
</protein>
<proteinExistence type="inferred from homology"/>
<dbReference type="Proteomes" id="UP000265801">
    <property type="component" value="Unassembled WGS sequence"/>
</dbReference>
<sequence>MDVLKQRIVDEIDQLKTVFEEISIYIGENPELGHEEFKASKILSETLEDFGFDVEMETCDLPTAFRAVFDSGKAGPVIGFMAEYDALPEVGHACGHNLIGTMGIAAGIGLSKIISETGGKVVVYGTPAEETRGGKVTMAEAGLFNELDAALMVHPLNSYVKSGSSLAMDAIQFEFFGKSTHAAASPQDGINALDAVIQTFNSINAMRQHILPTARIHGIITEGGKAANVTPDYAAAQFYVRGTSREYVNELTEKVKKCAEGAALQTGASMKHSFYEFSYDDMITNMELSEAFTNELVSLGVDRGEIQEQRDGSGSLDMGNVSQFVPAIHPYIKITEGAYACHTHEFREAAMTDQAREAMIIGAKAMALTGCEVLTNRELLNEIKKEFALNRDSHAPEYVE</sequence>
<dbReference type="PANTHER" id="PTHR30575">
    <property type="entry name" value="PEPTIDASE M20"/>
    <property type="match status" value="1"/>
</dbReference>
<dbReference type="NCBIfam" id="TIGR01891">
    <property type="entry name" value="amidohydrolases"/>
    <property type="match status" value="1"/>
</dbReference>
<dbReference type="InterPro" id="IPR011650">
    <property type="entry name" value="Peptidase_M20_dimer"/>
</dbReference>
<dbReference type="EMBL" id="QXIR01000020">
    <property type="protein sequence ID" value="RIW31840.1"/>
    <property type="molecule type" value="Genomic_DNA"/>
</dbReference>
<name>A0A3A1QUV0_9BACI</name>